<dbReference type="AlphaFoldDB" id="A0A1H6C7P6"/>
<evidence type="ECO:0000259" key="9">
    <source>
        <dbReference type="PROSITE" id="PS50112"/>
    </source>
</evidence>
<keyword evidence="12" id="KW-1185">Reference proteome</keyword>
<dbReference type="PROSITE" id="PS50113">
    <property type="entry name" value="PAC"/>
    <property type="match status" value="2"/>
</dbReference>
<dbReference type="InterPro" id="IPR035965">
    <property type="entry name" value="PAS-like_dom_sf"/>
</dbReference>
<comment type="catalytic activity">
    <reaction evidence="1">
        <text>ATP + protein L-histidine = ADP + protein N-phospho-L-histidine.</text>
        <dbReference type="EC" id="2.7.13.3"/>
    </reaction>
</comment>
<keyword evidence="7" id="KW-0067">ATP-binding</keyword>
<dbReference type="InterPro" id="IPR001610">
    <property type="entry name" value="PAC"/>
</dbReference>
<evidence type="ECO:0000256" key="1">
    <source>
        <dbReference type="ARBA" id="ARBA00000085"/>
    </source>
</evidence>
<dbReference type="InterPro" id="IPR000014">
    <property type="entry name" value="PAS"/>
</dbReference>
<evidence type="ECO:0000256" key="5">
    <source>
        <dbReference type="ARBA" id="ARBA00022741"/>
    </source>
</evidence>
<evidence type="ECO:0000313" key="11">
    <source>
        <dbReference type="EMBL" id="SEG68645.1"/>
    </source>
</evidence>
<organism evidence="11 12">
    <name type="scientific">Bryocella elongata</name>
    <dbReference type="NCBI Taxonomy" id="863522"/>
    <lineage>
        <taxon>Bacteria</taxon>
        <taxon>Pseudomonadati</taxon>
        <taxon>Acidobacteriota</taxon>
        <taxon>Terriglobia</taxon>
        <taxon>Terriglobales</taxon>
        <taxon>Acidobacteriaceae</taxon>
        <taxon>Bryocella</taxon>
    </lineage>
</organism>
<keyword evidence="5" id="KW-0547">Nucleotide-binding</keyword>
<dbReference type="InterPro" id="IPR000700">
    <property type="entry name" value="PAS-assoc_C"/>
</dbReference>
<evidence type="ECO:0000256" key="8">
    <source>
        <dbReference type="ARBA" id="ARBA00023026"/>
    </source>
</evidence>
<protein>
    <recommendedName>
        <fullName evidence="2">histidine kinase</fullName>
        <ecNumber evidence="2">2.7.13.3</ecNumber>
    </recommendedName>
</protein>
<feature type="domain" description="PAS" evidence="9">
    <location>
        <begin position="160"/>
        <end position="211"/>
    </location>
</feature>
<dbReference type="PANTHER" id="PTHR41523">
    <property type="entry name" value="TWO-COMPONENT SYSTEM SENSOR PROTEIN"/>
    <property type="match status" value="1"/>
</dbReference>
<evidence type="ECO:0000259" key="10">
    <source>
        <dbReference type="PROSITE" id="PS50113"/>
    </source>
</evidence>
<gene>
    <name evidence="11" type="ORF">SAMN05421819_4267</name>
</gene>
<dbReference type="InterPro" id="IPR013767">
    <property type="entry name" value="PAS_fold"/>
</dbReference>
<sequence>MKTLTLPIRFPFSRPLSTPTATSAQPAPHVLDPSEQRALALAHALVLQSDDAIATMDADGMITSWNAAATRIFGYTEKYILGRSIYEIVPTRLHMEERSILCRLNVGEPIEQRETILIAADGREILLRMSASPLRNSAGKITGASTIARDITDQDSGERARTHLAAIIDSSEDAIASKNLNGIITGWNAAAEEMFGYRAIDIIGKSVYTIIPKSHHGEGPGILADIIAGKRIERYETVRQHRNSTLIPVSLTVVPVRNEKGHVTGAAKILRNLSQQRFLGSSLLQARKVATGTRSIVRSADEVVNPLSELAKLVEVAKNRATQWDEVRALMLNAETELDRLSKLMNETVASARQTALDAQISISQLSEAIAVR</sequence>
<evidence type="ECO:0000313" key="12">
    <source>
        <dbReference type="Proteomes" id="UP000236728"/>
    </source>
</evidence>
<feature type="domain" description="PAC" evidence="10">
    <location>
        <begin position="233"/>
        <end position="285"/>
    </location>
</feature>
<dbReference type="GO" id="GO:0006355">
    <property type="term" value="P:regulation of DNA-templated transcription"/>
    <property type="evidence" value="ECO:0007669"/>
    <property type="project" value="InterPro"/>
</dbReference>
<name>A0A1H6C7P6_9BACT</name>
<dbReference type="Pfam" id="PF00989">
    <property type="entry name" value="PAS"/>
    <property type="match status" value="2"/>
</dbReference>
<dbReference type="PANTHER" id="PTHR41523:SF8">
    <property type="entry name" value="ETHYLENE RESPONSE SENSOR PROTEIN"/>
    <property type="match status" value="1"/>
</dbReference>
<dbReference type="EMBL" id="FNVA01000009">
    <property type="protein sequence ID" value="SEG68645.1"/>
    <property type="molecule type" value="Genomic_DNA"/>
</dbReference>
<dbReference type="GO" id="GO:0005524">
    <property type="term" value="F:ATP binding"/>
    <property type="evidence" value="ECO:0007669"/>
    <property type="project" value="UniProtKB-KW"/>
</dbReference>
<accession>A0A1H6C7P6</accession>
<dbReference type="Gene3D" id="3.30.450.20">
    <property type="entry name" value="PAS domain"/>
    <property type="match status" value="2"/>
</dbReference>
<evidence type="ECO:0000256" key="7">
    <source>
        <dbReference type="ARBA" id="ARBA00022840"/>
    </source>
</evidence>
<keyword evidence="3" id="KW-0597">Phosphoprotein</keyword>
<dbReference type="PROSITE" id="PS50112">
    <property type="entry name" value="PAS"/>
    <property type="match status" value="2"/>
</dbReference>
<evidence type="ECO:0000256" key="4">
    <source>
        <dbReference type="ARBA" id="ARBA00022679"/>
    </source>
</evidence>
<dbReference type="RefSeq" id="WP_103935117.1">
    <property type="nucleotide sequence ID" value="NZ_FNVA01000009.1"/>
</dbReference>
<dbReference type="Proteomes" id="UP000236728">
    <property type="component" value="Unassembled WGS sequence"/>
</dbReference>
<evidence type="ECO:0000256" key="2">
    <source>
        <dbReference type="ARBA" id="ARBA00012438"/>
    </source>
</evidence>
<dbReference type="EC" id="2.7.13.3" evidence="2"/>
<keyword evidence="4" id="KW-0808">Transferase</keyword>
<dbReference type="SMART" id="SM00086">
    <property type="entry name" value="PAC"/>
    <property type="match status" value="2"/>
</dbReference>
<feature type="domain" description="PAC" evidence="10">
    <location>
        <begin position="111"/>
        <end position="163"/>
    </location>
</feature>
<dbReference type="NCBIfam" id="TIGR00229">
    <property type="entry name" value="sensory_box"/>
    <property type="match status" value="2"/>
</dbReference>
<dbReference type="GO" id="GO:0004673">
    <property type="term" value="F:protein histidine kinase activity"/>
    <property type="evidence" value="ECO:0007669"/>
    <property type="project" value="UniProtKB-EC"/>
</dbReference>
<evidence type="ECO:0000256" key="6">
    <source>
        <dbReference type="ARBA" id="ARBA00022777"/>
    </source>
</evidence>
<feature type="domain" description="PAS" evidence="9">
    <location>
        <begin position="51"/>
        <end position="113"/>
    </location>
</feature>
<proteinExistence type="predicted"/>
<dbReference type="OrthoDB" id="9815750at2"/>
<dbReference type="SUPFAM" id="SSF55785">
    <property type="entry name" value="PYP-like sensor domain (PAS domain)"/>
    <property type="match status" value="2"/>
</dbReference>
<evidence type="ECO:0000256" key="3">
    <source>
        <dbReference type="ARBA" id="ARBA00022553"/>
    </source>
</evidence>
<keyword evidence="6" id="KW-0418">Kinase</keyword>
<dbReference type="CDD" id="cd00130">
    <property type="entry name" value="PAS"/>
    <property type="match status" value="2"/>
</dbReference>
<dbReference type="SMART" id="SM00091">
    <property type="entry name" value="PAS"/>
    <property type="match status" value="2"/>
</dbReference>
<keyword evidence="8" id="KW-0843">Virulence</keyword>
<reference evidence="11 12" key="1">
    <citation type="submission" date="2016-10" db="EMBL/GenBank/DDBJ databases">
        <authorList>
            <person name="de Groot N.N."/>
        </authorList>
    </citation>
    <scope>NUCLEOTIDE SEQUENCE [LARGE SCALE GENOMIC DNA]</scope>
    <source>
        <strain evidence="11 12">DSM 22489</strain>
    </source>
</reference>